<sequence>MESRGERLSRAIKGRGISKMMALALDLDVHESAISRWRKDGPMSLENAARISQVLDISLDWLVLGRGEMDAHSAESLASEEFELVQIARKLRRNTLRRLLALLDDMTQPP</sequence>
<feature type="domain" description="HTH cro/C1-type" evidence="1">
    <location>
        <begin position="22"/>
        <end position="62"/>
    </location>
</feature>
<dbReference type="Gene3D" id="1.10.260.40">
    <property type="entry name" value="lambda repressor-like DNA-binding domains"/>
    <property type="match status" value="1"/>
</dbReference>
<dbReference type="InterPro" id="IPR001387">
    <property type="entry name" value="Cro/C1-type_HTH"/>
</dbReference>
<protein>
    <submittedName>
        <fullName evidence="2">Helix-turn-helix domain containing protein</fullName>
    </submittedName>
</protein>
<organism evidence="2 3">
    <name type="scientific">Caulobacter segnis</name>
    <dbReference type="NCBI Taxonomy" id="88688"/>
    <lineage>
        <taxon>Bacteria</taxon>
        <taxon>Pseudomonadati</taxon>
        <taxon>Pseudomonadota</taxon>
        <taxon>Alphaproteobacteria</taxon>
        <taxon>Caulobacterales</taxon>
        <taxon>Caulobacteraceae</taxon>
        <taxon>Caulobacter</taxon>
    </lineage>
</organism>
<dbReference type="InterPro" id="IPR010982">
    <property type="entry name" value="Lambda_DNA-bd_dom_sf"/>
</dbReference>
<dbReference type="Pfam" id="PF07022">
    <property type="entry name" value="Phage_CI_repr"/>
    <property type="match status" value="1"/>
</dbReference>
<proteinExistence type="predicted"/>
<dbReference type="CDD" id="cd00093">
    <property type="entry name" value="HTH_XRE"/>
    <property type="match status" value="1"/>
</dbReference>
<dbReference type="EMBL" id="CP096040">
    <property type="protein sequence ID" value="USQ94346.1"/>
    <property type="molecule type" value="Genomic_DNA"/>
</dbReference>
<dbReference type="Proteomes" id="UP001057520">
    <property type="component" value="Chromosome"/>
</dbReference>
<name>A0ABY4ZP32_9CAUL</name>
<keyword evidence="3" id="KW-1185">Reference proteome</keyword>
<dbReference type="PROSITE" id="PS50943">
    <property type="entry name" value="HTH_CROC1"/>
    <property type="match status" value="1"/>
</dbReference>
<evidence type="ECO:0000313" key="3">
    <source>
        <dbReference type="Proteomes" id="UP001057520"/>
    </source>
</evidence>
<dbReference type="SMART" id="SM00530">
    <property type="entry name" value="HTH_XRE"/>
    <property type="match status" value="1"/>
</dbReference>
<evidence type="ECO:0000313" key="2">
    <source>
        <dbReference type="EMBL" id="USQ94346.1"/>
    </source>
</evidence>
<gene>
    <name evidence="2" type="ORF">MZV50_17355</name>
</gene>
<evidence type="ECO:0000259" key="1">
    <source>
        <dbReference type="PROSITE" id="PS50943"/>
    </source>
</evidence>
<dbReference type="InterPro" id="IPR010744">
    <property type="entry name" value="Phage_CI_N"/>
</dbReference>
<dbReference type="SUPFAM" id="SSF47413">
    <property type="entry name" value="lambda repressor-like DNA-binding domains"/>
    <property type="match status" value="1"/>
</dbReference>
<accession>A0ABY4ZP32</accession>
<reference evidence="2 3" key="1">
    <citation type="submission" date="2022-04" db="EMBL/GenBank/DDBJ databases">
        <title>Genome sequence of soybean root-associated Caulobacter segnis RL271.</title>
        <authorList>
            <person name="Longley R."/>
            <person name="Bonito G."/>
            <person name="Trigodet F."/>
            <person name="Crosson S."/>
            <person name="Fiebig A."/>
        </authorList>
    </citation>
    <scope>NUCLEOTIDE SEQUENCE [LARGE SCALE GENOMIC DNA]</scope>
    <source>
        <strain evidence="2 3">RL271</strain>
    </source>
</reference>